<feature type="compositionally biased region" description="Basic and acidic residues" evidence="1">
    <location>
        <begin position="79"/>
        <end position="91"/>
    </location>
</feature>
<keyword evidence="3" id="KW-1185">Reference proteome</keyword>
<dbReference type="HOGENOM" id="CLU_113086_0_0_1"/>
<dbReference type="Gramene" id="PGSC0003DMT400091060">
    <property type="protein sequence ID" value="PGSC0003DMT400091060"/>
    <property type="gene ID" value="PGSC0003DMG400040631"/>
</dbReference>
<dbReference type="EnsemblPlants" id="PGSC0003DMT400091060">
    <property type="protein sequence ID" value="PGSC0003DMT400091060"/>
    <property type="gene ID" value="PGSC0003DMG400040631"/>
</dbReference>
<dbReference type="OMA" id="YQDAQNP"/>
<feature type="compositionally biased region" description="Low complexity" evidence="1">
    <location>
        <begin position="93"/>
        <end position="109"/>
    </location>
</feature>
<dbReference type="PaxDb" id="4113-PGSC0003DMT400091060"/>
<dbReference type="AlphaFoldDB" id="M1DLT7"/>
<organism evidence="2 3">
    <name type="scientific">Solanum tuberosum</name>
    <name type="common">Potato</name>
    <dbReference type="NCBI Taxonomy" id="4113"/>
    <lineage>
        <taxon>Eukaryota</taxon>
        <taxon>Viridiplantae</taxon>
        <taxon>Streptophyta</taxon>
        <taxon>Embryophyta</taxon>
        <taxon>Tracheophyta</taxon>
        <taxon>Spermatophyta</taxon>
        <taxon>Magnoliopsida</taxon>
        <taxon>eudicotyledons</taxon>
        <taxon>Gunneridae</taxon>
        <taxon>Pentapetalae</taxon>
        <taxon>asterids</taxon>
        <taxon>lamiids</taxon>
        <taxon>Solanales</taxon>
        <taxon>Solanaceae</taxon>
        <taxon>Solanoideae</taxon>
        <taxon>Solaneae</taxon>
        <taxon>Solanum</taxon>
    </lineage>
</organism>
<feature type="region of interest" description="Disordered" evidence="1">
    <location>
        <begin position="1"/>
        <end position="146"/>
    </location>
</feature>
<protein>
    <submittedName>
        <fullName evidence="2">Uncharacterized protein</fullName>
    </submittedName>
</protein>
<dbReference type="InParanoid" id="M1DLT7"/>
<reference evidence="3" key="1">
    <citation type="journal article" date="2011" name="Nature">
        <title>Genome sequence and analysis of the tuber crop potato.</title>
        <authorList>
            <consortium name="The Potato Genome Sequencing Consortium"/>
        </authorList>
    </citation>
    <scope>NUCLEOTIDE SEQUENCE [LARGE SCALE GENOMIC DNA]</scope>
    <source>
        <strain evidence="3">cv. DM1-3 516 R44</strain>
    </source>
</reference>
<evidence type="ECO:0000313" key="2">
    <source>
        <dbReference type="EnsemblPlants" id="PGSC0003DMT400091060"/>
    </source>
</evidence>
<feature type="compositionally biased region" description="Polar residues" evidence="1">
    <location>
        <begin position="7"/>
        <end position="38"/>
    </location>
</feature>
<dbReference type="Proteomes" id="UP000011115">
    <property type="component" value="Unassembled WGS sequence"/>
</dbReference>
<proteinExistence type="predicted"/>
<name>M1DLT7_SOLTU</name>
<evidence type="ECO:0000256" key="1">
    <source>
        <dbReference type="SAM" id="MobiDB-lite"/>
    </source>
</evidence>
<reference evidence="2" key="2">
    <citation type="submission" date="2015-06" db="UniProtKB">
        <authorList>
            <consortium name="EnsemblPlants"/>
        </authorList>
    </citation>
    <scope>IDENTIFICATION</scope>
    <source>
        <strain evidence="2">DM1-3 516 R44</strain>
    </source>
</reference>
<accession>M1DLT7</accession>
<evidence type="ECO:0000313" key="3">
    <source>
        <dbReference type="Proteomes" id="UP000011115"/>
    </source>
</evidence>
<sequence>MDEQGVHSPTNAKRSTVSDNNDTTSPVQTVAGKDTSNPLMAVTLPKSEGEGSSSRRRLPRSFIPGQDKHVITPPNPDPNGDRLVPDTERHRPNISPRNTNNNTTRSNSSGEEDYREHLYYQDAQNPNADDDSGMSFDSEALHNLDT</sequence>